<dbReference type="OrthoDB" id="5862088at2759"/>
<sequence>MKLLTEVMETVSTLKLRVTLTIPLSYFDLDKMIDLSLKQPSTTPAAEKVLSTIMAGEKPPAFDWVITVAEGSPREYFVHKKVLADASPILQVLVHTHSSLPSEHLLMISHEDRFILTSTHAVDMKAVAHCSGHAIILYEEAHIQILTYLYLRQFILPPFDTFARVGRTLCALFPKEIIEKFFDYWQVAIVRDILKLDEL</sequence>
<protein>
    <recommendedName>
        <fullName evidence="1">BTB domain-containing protein</fullName>
    </recommendedName>
</protein>
<dbReference type="InterPro" id="IPR000210">
    <property type="entry name" value="BTB/POZ_dom"/>
</dbReference>
<evidence type="ECO:0000313" key="2">
    <source>
        <dbReference type="EMBL" id="VDM66353.1"/>
    </source>
</evidence>
<dbReference type="PROSITE" id="PS50097">
    <property type="entry name" value="BTB"/>
    <property type="match status" value="1"/>
</dbReference>
<keyword evidence="3" id="KW-1185">Reference proteome</keyword>
<dbReference type="AlphaFoldDB" id="A0A3P7IEK8"/>
<feature type="domain" description="BTB" evidence="1">
    <location>
        <begin position="62"/>
        <end position="158"/>
    </location>
</feature>
<gene>
    <name evidence="2" type="ORF">SVUK_LOCUS1351</name>
</gene>
<accession>A0A3P7IEK8</accession>
<organism evidence="2 3">
    <name type="scientific">Strongylus vulgaris</name>
    <name type="common">Blood worm</name>
    <dbReference type="NCBI Taxonomy" id="40348"/>
    <lineage>
        <taxon>Eukaryota</taxon>
        <taxon>Metazoa</taxon>
        <taxon>Ecdysozoa</taxon>
        <taxon>Nematoda</taxon>
        <taxon>Chromadorea</taxon>
        <taxon>Rhabditida</taxon>
        <taxon>Rhabditina</taxon>
        <taxon>Rhabditomorpha</taxon>
        <taxon>Strongyloidea</taxon>
        <taxon>Strongylidae</taxon>
        <taxon>Strongylus</taxon>
    </lineage>
</organism>
<proteinExistence type="predicted"/>
<evidence type="ECO:0000259" key="1">
    <source>
        <dbReference type="PROSITE" id="PS50097"/>
    </source>
</evidence>
<name>A0A3P7IEK8_STRVU</name>
<dbReference type="Proteomes" id="UP000270094">
    <property type="component" value="Unassembled WGS sequence"/>
</dbReference>
<dbReference type="EMBL" id="UYYB01002636">
    <property type="protein sequence ID" value="VDM66353.1"/>
    <property type="molecule type" value="Genomic_DNA"/>
</dbReference>
<reference evidence="2 3" key="1">
    <citation type="submission" date="2018-11" db="EMBL/GenBank/DDBJ databases">
        <authorList>
            <consortium name="Pathogen Informatics"/>
        </authorList>
    </citation>
    <scope>NUCLEOTIDE SEQUENCE [LARGE SCALE GENOMIC DNA]</scope>
</reference>
<evidence type="ECO:0000313" key="3">
    <source>
        <dbReference type="Proteomes" id="UP000270094"/>
    </source>
</evidence>